<evidence type="ECO:0000259" key="12">
    <source>
        <dbReference type="Pfam" id="PF01243"/>
    </source>
</evidence>
<comment type="similarity">
    <text evidence="3 9">Belongs to the pyridoxamine 5'-phosphate oxidase family.</text>
</comment>
<evidence type="ECO:0000256" key="6">
    <source>
        <dbReference type="ARBA" id="ARBA00022643"/>
    </source>
</evidence>
<dbReference type="GO" id="GO:0010181">
    <property type="term" value="F:FMN binding"/>
    <property type="evidence" value="ECO:0007669"/>
    <property type="project" value="UniProtKB-UniRule"/>
</dbReference>
<dbReference type="InterPro" id="IPR019576">
    <property type="entry name" value="Pyridoxamine_oxidase_dimer_C"/>
</dbReference>
<feature type="binding site" evidence="10">
    <location>
        <begin position="7"/>
        <end position="10"/>
    </location>
    <ligand>
        <name>substrate</name>
    </ligand>
</feature>
<comment type="subunit">
    <text evidence="4 9">Homodimer.</text>
</comment>
<evidence type="ECO:0000256" key="5">
    <source>
        <dbReference type="ARBA" id="ARBA00022630"/>
    </source>
</evidence>
<feature type="binding site" evidence="9 11">
    <location>
        <position position="82"/>
    </location>
    <ligand>
        <name>FMN</name>
        <dbReference type="ChEBI" id="CHEBI:58210"/>
    </ligand>
</feature>
<dbReference type="UniPathway" id="UPA01068">
    <property type="reaction ID" value="UER00304"/>
</dbReference>
<keyword evidence="6 9" id="KW-0288">FMN</keyword>
<dbReference type="FunCoup" id="A0A6C2YUU3">
    <property type="interactions" value="428"/>
</dbReference>
<feature type="domain" description="Pyridoxine 5'-phosphate oxidase dimerisation C-terminal" evidence="13">
    <location>
        <begin position="171"/>
        <end position="213"/>
    </location>
</feature>
<gene>
    <name evidence="9" type="primary">pdxH</name>
    <name evidence="14" type="ORF">GMBLW1_45510</name>
</gene>
<dbReference type="Gene3D" id="2.30.110.10">
    <property type="entry name" value="Electron Transport, Fmn-binding Protein, Chain A"/>
    <property type="match status" value="1"/>
</dbReference>
<dbReference type="GO" id="GO:0008615">
    <property type="term" value="P:pyridoxine biosynthetic process"/>
    <property type="evidence" value="ECO:0007669"/>
    <property type="project" value="UniProtKB-UniRule"/>
</dbReference>
<comment type="pathway">
    <text evidence="2 9">Cofactor metabolism; pyridoxal 5'-phosphate salvage; pyridoxal 5'-phosphate from pyridoxine 5'-phosphate: step 1/1.</text>
</comment>
<dbReference type="InterPro" id="IPR019740">
    <property type="entry name" value="Pyridox_Oxase_CS"/>
</dbReference>
<dbReference type="PANTHER" id="PTHR10851:SF0">
    <property type="entry name" value="PYRIDOXINE-5'-PHOSPHATE OXIDASE"/>
    <property type="match status" value="1"/>
</dbReference>
<comment type="pathway">
    <text evidence="1 9">Cofactor metabolism; pyridoxal 5'-phosphate salvage; pyridoxal 5'-phosphate from pyridoxamine 5'-phosphate: step 1/1.</text>
</comment>
<comment type="function">
    <text evidence="9">Catalyzes the oxidation of either pyridoxine 5'-phosphate (PNP) or pyridoxamine 5'-phosphate (PMP) into pyridoxal 5'-phosphate (PLP).</text>
</comment>
<dbReference type="Pfam" id="PF10590">
    <property type="entry name" value="PNP_phzG_C"/>
    <property type="match status" value="1"/>
</dbReference>
<evidence type="ECO:0000256" key="9">
    <source>
        <dbReference type="HAMAP-Rule" id="MF_01629"/>
    </source>
</evidence>
<evidence type="ECO:0000256" key="8">
    <source>
        <dbReference type="ARBA" id="ARBA00023096"/>
    </source>
</evidence>
<evidence type="ECO:0000256" key="4">
    <source>
        <dbReference type="ARBA" id="ARBA00011738"/>
    </source>
</evidence>
<feature type="binding site" evidence="9 11">
    <location>
        <position position="81"/>
    </location>
    <ligand>
        <name>FMN</name>
        <dbReference type="ChEBI" id="CHEBI:58210"/>
    </ligand>
</feature>
<keyword evidence="15" id="KW-1185">Reference proteome</keyword>
<name>A0A6C2YUU3_9BACT</name>
<organism evidence="14">
    <name type="scientific">Tuwongella immobilis</name>
    <dbReference type="NCBI Taxonomy" id="692036"/>
    <lineage>
        <taxon>Bacteria</taxon>
        <taxon>Pseudomonadati</taxon>
        <taxon>Planctomycetota</taxon>
        <taxon>Planctomycetia</taxon>
        <taxon>Gemmatales</taxon>
        <taxon>Gemmataceae</taxon>
        <taxon>Tuwongella</taxon>
    </lineage>
</organism>
<sequence length="213" mass="24293">MSIANLRKDYTQGELSESSVDSDPIRQFRLWFDQALTSQLLEPNAMTLATALPSGEVSARIVLLKGFDERGFVFFSNYLSRKAHEIDENPHAALLFFWAELERQVRIEGTTERVDAADSDTYFASRPLGSRLGAIASPQSQVIPSRTPLEEKMAELQRQYADGNVPRPPHWGGTRVIPTQIEFWQGRPSRLHDRIRYRKCPTTHAWIIERLAP</sequence>
<comment type="cofactor">
    <cofactor evidence="9 11">
        <name>FMN</name>
        <dbReference type="ChEBI" id="CHEBI:58210"/>
    </cofactor>
    <text evidence="9 11">Binds 1 FMN per subunit.</text>
</comment>
<dbReference type="AlphaFoldDB" id="A0A6C2YUU3"/>
<dbReference type="Pfam" id="PF01243">
    <property type="entry name" value="PNPOx_N"/>
    <property type="match status" value="1"/>
</dbReference>
<dbReference type="PANTHER" id="PTHR10851">
    <property type="entry name" value="PYRIDOXINE-5-PHOSPHATE OXIDASE"/>
    <property type="match status" value="1"/>
</dbReference>
<keyword evidence="7 9" id="KW-0560">Oxidoreductase</keyword>
<feature type="binding site" evidence="9 10">
    <location>
        <position position="130"/>
    </location>
    <ligand>
        <name>substrate</name>
    </ligand>
</feature>
<dbReference type="NCBIfam" id="NF004231">
    <property type="entry name" value="PRK05679.1"/>
    <property type="match status" value="1"/>
</dbReference>
<dbReference type="PROSITE" id="PS01064">
    <property type="entry name" value="PYRIDOX_OXIDASE"/>
    <property type="match status" value="1"/>
</dbReference>
<comment type="catalytic activity">
    <reaction evidence="9">
        <text>pyridoxine 5'-phosphate + O2 = pyridoxal 5'-phosphate + H2O2</text>
        <dbReference type="Rhea" id="RHEA:15149"/>
        <dbReference type="ChEBI" id="CHEBI:15379"/>
        <dbReference type="ChEBI" id="CHEBI:16240"/>
        <dbReference type="ChEBI" id="CHEBI:58589"/>
        <dbReference type="ChEBI" id="CHEBI:597326"/>
        <dbReference type="EC" id="1.4.3.5"/>
    </reaction>
</comment>
<feature type="binding site" evidence="9 11">
    <location>
        <position position="184"/>
    </location>
    <ligand>
        <name>FMN</name>
        <dbReference type="ChEBI" id="CHEBI:58210"/>
    </ligand>
</feature>
<evidence type="ECO:0000256" key="1">
    <source>
        <dbReference type="ARBA" id="ARBA00004738"/>
    </source>
</evidence>
<feature type="binding site" evidence="9">
    <location>
        <begin position="75"/>
        <end position="76"/>
    </location>
    <ligand>
        <name>FMN</name>
        <dbReference type="ChEBI" id="CHEBI:58210"/>
    </ligand>
</feature>
<protein>
    <recommendedName>
        <fullName evidence="9">Pyridoxine/pyridoxamine 5'-phosphate oxidase</fullName>
        <ecNumber evidence="9">1.4.3.5</ecNumber>
    </recommendedName>
    <alternativeName>
        <fullName evidence="9">PNP/PMP oxidase</fullName>
        <shortName evidence="9">PNPOx</shortName>
    </alternativeName>
    <alternativeName>
        <fullName evidence="9">Pyridoxal 5'-phosphate synthase</fullName>
    </alternativeName>
</protein>
<evidence type="ECO:0000259" key="13">
    <source>
        <dbReference type="Pfam" id="PF10590"/>
    </source>
</evidence>
<feature type="binding site" evidence="9 11">
    <location>
        <begin position="139"/>
        <end position="140"/>
    </location>
    <ligand>
        <name>FMN</name>
        <dbReference type="ChEBI" id="CHEBI:58210"/>
    </ligand>
</feature>
<dbReference type="FunFam" id="2.30.110.10:FF:000005">
    <property type="entry name" value="NAD(P)H-hydrate epimerase"/>
    <property type="match status" value="1"/>
</dbReference>
<keyword evidence="5 9" id="KW-0285">Flavoprotein</keyword>
<evidence type="ECO:0000313" key="14">
    <source>
        <dbReference type="EMBL" id="VIP04642.1"/>
    </source>
</evidence>
<dbReference type="SUPFAM" id="SSF50475">
    <property type="entry name" value="FMN-binding split barrel"/>
    <property type="match status" value="1"/>
</dbReference>
<dbReference type="InterPro" id="IPR000659">
    <property type="entry name" value="Pyridox_Oxase"/>
</dbReference>
<accession>A0A6C2YUU3</accession>
<evidence type="ECO:0000313" key="15">
    <source>
        <dbReference type="Proteomes" id="UP000464378"/>
    </source>
</evidence>
<feature type="binding site" evidence="9 11">
    <location>
        <position position="104"/>
    </location>
    <ligand>
        <name>FMN</name>
        <dbReference type="ChEBI" id="CHEBI:58210"/>
    </ligand>
</feature>
<feature type="binding site" evidence="9 10">
    <location>
        <position position="126"/>
    </location>
    <ligand>
        <name>substrate</name>
    </ligand>
</feature>
<dbReference type="EMBL" id="LR593887">
    <property type="protein sequence ID" value="VTS06645.1"/>
    <property type="molecule type" value="Genomic_DNA"/>
</dbReference>
<dbReference type="PIRSF" id="PIRSF000190">
    <property type="entry name" value="Pyd_amn-ph_oxd"/>
    <property type="match status" value="1"/>
</dbReference>
<evidence type="ECO:0000256" key="2">
    <source>
        <dbReference type="ARBA" id="ARBA00005037"/>
    </source>
</evidence>
<dbReference type="InParanoid" id="A0A6C2YUU3"/>
<feature type="domain" description="Pyridoxamine 5'-phosphate oxidase N-terminal" evidence="12">
    <location>
        <begin position="33"/>
        <end position="157"/>
    </location>
</feature>
<feature type="binding site" evidence="9 11">
    <location>
        <begin position="60"/>
        <end position="65"/>
    </location>
    <ligand>
        <name>FMN</name>
        <dbReference type="ChEBI" id="CHEBI:58210"/>
    </ligand>
</feature>
<feature type="binding site" evidence="9 10">
    <location>
        <begin position="190"/>
        <end position="192"/>
    </location>
    <ligand>
        <name>substrate</name>
    </ligand>
</feature>
<dbReference type="KEGG" id="tim:GMBLW1_45510"/>
<evidence type="ECO:0000256" key="7">
    <source>
        <dbReference type="ARBA" id="ARBA00023002"/>
    </source>
</evidence>
<keyword evidence="8 9" id="KW-0664">Pyridoxine biosynthesis</keyword>
<dbReference type="HAMAP" id="MF_01629">
    <property type="entry name" value="PdxH"/>
    <property type="match status" value="1"/>
</dbReference>
<evidence type="ECO:0000256" key="11">
    <source>
        <dbReference type="PIRSR" id="PIRSR000190-2"/>
    </source>
</evidence>
<comment type="catalytic activity">
    <reaction evidence="9">
        <text>pyridoxamine 5'-phosphate + O2 + H2O = pyridoxal 5'-phosphate + H2O2 + NH4(+)</text>
        <dbReference type="Rhea" id="RHEA:15817"/>
        <dbReference type="ChEBI" id="CHEBI:15377"/>
        <dbReference type="ChEBI" id="CHEBI:15379"/>
        <dbReference type="ChEBI" id="CHEBI:16240"/>
        <dbReference type="ChEBI" id="CHEBI:28938"/>
        <dbReference type="ChEBI" id="CHEBI:58451"/>
        <dbReference type="ChEBI" id="CHEBI:597326"/>
        <dbReference type="EC" id="1.4.3.5"/>
    </reaction>
</comment>
<dbReference type="Proteomes" id="UP000464378">
    <property type="component" value="Chromosome"/>
</dbReference>
<dbReference type="NCBIfam" id="TIGR00558">
    <property type="entry name" value="pdxH"/>
    <property type="match status" value="1"/>
</dbReference>
<evidence type="ECO:0000256" key="10">
    <source>
        <dbReference type="PIRSR" id="PIRSR000190-1"/>
    </source>
</evidence>
<dbReference type="InterPro" id="IPR011576">
    <property type="entry name" value="Pyridox_Oxase_N"/>
</dbReference>
<feature type="binding site" evidence="9 10">
    <location>
        <position position="65"/>
    </location>
    <ligand>
        <name>substrate</name>
    </ligand>
</feature>
<feature type="binding site" evidence="9 10">
    <location>
        <position position="122"/>
    </location>
    <ligand>
        <name>substrate</name>
    </ligand>
</feature>
<dbReference type="EMBL" id="LR586016">
    <property type="protein sequence ID" value="VIP04642.1"/>
    <property type="molecule type" value="Genomic_DNA"/>
</dbReference>
<dbReference type="InterPro" id="IPR012349">
    <property type="entry name" value="Split_barrel_FMN-bd"/>
</dbReference>
<proteinExistence type="inferred from homology"/>
<feature type="binding site" evidence="9 11">
    <location>
        <position position="194"/>
    </location>
    <ligand>
        <name>FMN</name>
        <dbReference type="ChEBI" id="CHEBI:58210"/>
    </ligand>
</feature>
<dbReference type="GO" id="GO:0004733">
    <property type="term" value="F:pyridoxamine phosphate oxidase activity"/>
    <property type="evidence" value="ECO:0007669"/>
    <property type="project" value="UniProtKB-UniRule"/>
</dbReference>
<reference evidence="14" key="1">
    <citation type="submission" date="2019-04" db="EMBL/GenBank/DDBJ databases">
        <authorList>
            <consortium name="Science for Life Laboratories"/>
        </authorList>
    </citation>
    <scope>NUCLEOTIDE SEQUENCE</scope>
    <source>
        <strain evidence="14">MBLW1</strain>
    </source>
</reference>
<evidence type="ECO:0000256" key="3">
    <source>
        <dbReference type="ARBA" id="ARBA00007301"/>
    </source>
</evidence>
<dbReference type="EC" id="1.4.3.5" evidence="9"/>